<sequence>MSNGRVWLAVHRERAALVRDLESMTVDLWSTPTACAGWDVHDVVAHLVDSARTTRLGFVRDMIAAGFDFDRQNARGVARERRAEPASTLAALRAVVTHTSTPPAPIATRLVEAFVHGEDIRRAIGHTGDYPVAETVQALEFQLRTSVKMGGGRERAAGLRLIASDAPLDVGGNSPAVRGSALALLLAVSGRPTRPGELSGPGTARLTPGSPPGAAPPGSPGG</sequence>
<dbReference type="GO" id="GO:0016853">
    <property type="term" value="F:isomerase activity"/>
    <property type="evidence" value="ECO:0007669"/>
    <property type="project" value="UniProtKB-KW"/>
</dbReference>
<feature type="compositionally biased region" description="Pro residues" evidence="1">
    <location>
        <begin position="209"/>
        <end position="222"/>
    </location>
</feature>
<gene>
    <name evidence="3" type="ORF">ACFO0C_46630</name>
</gene>
<dbReference type="NCBIfam" id="TIGR03083">
    <property type="entry name" value="maleylpyruvate isomerase family mycothiol-dependent enzyme"/>
    <property type="match status" value="1"/>
</dbReference>
<evidence type="ECO:0000259" key="2">
    <source>
        <dbReference type="Pfam" id="PF11716"/>
    </source>
</evidence>
<dbReference type="Pfam" id="PF11716">
    <property type="entry name" value="MDMPI_N"/>
    <property type="match status" value="1"/>
</dbReference>
<dbReference type="SUPFAM" id="SSF109854">
    <property type="entry name" value="DinB/YfiT-like putative metalloenzymes"/>
    <property type="match status" value="1"/>
</dbReference>
<dbReference type="EMBL" id="JBHSBL010000037">
    <property type="protein sequence ID" value="MFC4072451.1"/>
    <property type="molecule type" value="Genomic_DNA"/>
</dbReference>
<name>A0ABV8J8V1_9ACTN</name>
<keyword evidence="4" id="KW-1185">Reference proteome</keyword>
<feature type="region of interest" description="Disordered" evidence="1">
    <location>
        <begin position="191"/>
        <end position="222"/>
    </location>
</feature>
<evidence type="ECO:0000313" key="3">
    <source>
        <dbReference type="EMBL" id="MFC4072451.1"/>
    </source>
</evidence>
<dbReference type="RefSeq" id="WP_378073326.1">
    <property type="nucleotide sequence ID" value="NZ_JBHSBL010000037.1"/>
</dbReference>
<evidence type="ECO:0000256" key="1">
    <source>
        <dbReference type="SAM" id="MobiDB-lite"/>
    </source>
</evidence>
<proteinExistence type="predicted"/>
<dbReference type="InterPro" id="IPR017517">
    <property type="entry name" value="Maleyloyr_isom"/>
</dbReference>
<accession>A0ABV8J8V1</accession>
<organism evidence="3 4">
    <name type="scientific">Actinoplanes subglobosus</name>
    <dbReference type="NCBI Taxonomy" id="1547892"/>
    <lineage>
        <taxon>Bacteria</taxon>
        <taxon>Bacillati</taxon>
        <taxon>Actinomycetota</taxon>
        <taxon>Actinomycetes</taxon>
        <taxon>Micromonosporales</taxon>
        <taxon>Micromonosporaceae</taxon>
        <taxon>Actinoplanes</taxon>
    </lineage>
</organism>
<feature type="domain" description="Mycothiol-dependent maleylpyruvate isomerase metal-binding" evidence="2">
    <location>
        <begin position="11"/>
        <end position="98"/>
    </location>
</feature>
<dbReference type="InterPro" id="IPR024344">
    <property type="entry name" value="MDMPI_metal-binding"/>
</dbReference>
<reference evidence="4" key="1">
    <citation type="journal article" date="2019" name="Int. J. Syst. Evol. Microbiol.">
        <title>The Global Catalogue of Microorganisms (GCM) 10K type strain sequencing project: providing services to taxonomists for standard genome sequencing and annotation.</title>
        <authorList>
            <consortium name="The Broad Institute Genomics Platform"/>
            <consortium name="The Broad Institute Genome Sequencing Center for Infectious Disease"/>
            <person name="Wu L."/>
            <person name="Ma J."/>
        </authorList>
    </citation>
    <scope>NUCLEOTIDE SEQUENCE [LARGE SCALE GENOMIC DNA]</scope>
    <source>
        <strain evidence="4">TBRC 5832</strain>
    </source>
</reference>
<dbReference type="InterPro" id="IPR034660">
    <property type="entry name" value="DinB/YfiT-like"/>
</dbReference>
<evidence type="ECO:0000313" key="4">
    <source>
        <dbReference type="Proteomes" id="UP001595867"/>
    </source>
</evidence>
<dbReference type="Gene3D" id="1.20.120.450">
    <property type="entry name" value="dinb family like domain"/>
    <property type="match status" value="1"/>
</dbReference>
<dbReference type="Proteomes" id="UP001595867">
    <property type="component" value="Unassembled WGS sequence"/>
</dbReference>
<keyword evidence="3" id="KW-0413">Isomerase</keyword>
<comment type="caution">
    <text evidence="3">The sequence shown here is derived from an EMBL/GenBank/DDBJ whole genome shotgun (WGS) entry which is preliminary data.</text>
</comment>
<protein>
    <submittedName>
        <fullName evidence="3">Maleylpyruvate isomerase family mycothiol-dependent enzyme</fullName>
    </submittedName>
</protein>